<dbReference type="SUPFAM" id="SSF56112">
    <property type="entry name" value="Protein kinase-like (PK-like)"/>
    <property type="match status" value="2"/>
</dbReference>
<dbReference type="Pfam" id="PF12819">
    <property type="entry name" value="Malectin_like"/>
    <property type="match status" value="2"/>
</dbReference>
<dbReference type="OrthoDB" id="2017114at2759"/>
<dbReference type="Proteomes" id="UP000283530">
    <property type="component" value="Unassembled WGS sequence"/>
</dbReference>
<feature type="transmembrane region" description="Helical" evidence="2">
    <location>
        <begin position="485"/>
        <end position="508"/>
    </location>
</feature>
<evidence type="ECO:0000256" key="1">
    <source>
        <dbReference type="ARBA" id="ARBA00004167"/>
    </source>
</evidence>
<dbReference type="InterPro" id="IPR024788">
    <property type="entry name" value="Malectin-like_Carb-bd_dom"/>
</dbReference>
<dbReference type="STRING" id="337451.A0A443NHZ4"/>
<sequence length="1256" mass="141864">MHSNYDLFVAAFVSIDCGIAEDYYTDVDTRISYTSDAKFIETGTNKNISEDYISDEQLPRQYRNLRIFPDGTRNCYTLTPVTKNNRYLLRASFMYGNYDGLNQPPQFDAYVGVHRWEIDLPFNSSLSMSNEIIMVASLDYISVCLVNTGEGTPYISMLELRQLDNLLYEAADETQSLRLLYRNQFRPIASGPIRYPDDAYDRIWSLWEVDGWAVVNTTFAVDLVSNDAVNYRLPLPVMNTAVIPSDPDQNLSFYFPTSNGDPKLQYHVYMHFAELQQLKSNQSREFNIIVNGDLFYGPFSPIYRSRRTIYSVSPLSGKYQHEVVISKTTSSTLPPIFNAEEIFVLELLSATPTDSKDVDTIMNIKTMYQIKRNWMGDPCVPSSYIWEGLNCSYPESKPPTIISLDVSNNSLTGPVPGFLAELSSLKILKLTNNQFTGSIPAVLLEKSKVGSLSLSFDCIANLRGPSNTTVSNHCEAGSSKKRRKIVIPILASSISVLVMLIIMVFVLWKFRQRRRQTEFWKSICIEDNAFPYRYCNSNNLTEKSDVYSFGVVLLQLITGKPAIVRITNSKRISLIDWAIPMVVGGDIRDVIDPKFEGSYDMKSIQKVAEIAHSCTSQKSIDRPHMGDVVVELKQYIINEKALESAPESGGFMDSGPTQRERERDMVLLWLSILMSLLALAVSVQGQSGFLSIDCGIPGDLNYTDDTTQMFYTSDAKFIDTGTNKEIAAIHMTQTLPRQYRNLRIFPDRIRNCYTLTPVIKSNRYLLRASFMYGNYDGLDQPPQFDAYIGVDRWEIDLPSNSSLYTWNEIIMVASLDYISVCLVNTGKGTPFISALELRLLDNSTYLAANEYQSLRLLHRSHFRLTASGTTIRYPDDAYDRIWTVWVRDGWTPINNSSPVNLWSDDYRLPLPVINTAVVPSDPDNNLSFYFPTSNGDPRLQYHVYIHFAELQQLKSNQSREFNVTVNGNHFYGPFSPKYLSETTGFNVPPWSGKNQHEVVLFKTASSTLPPIFNAEEIFVLEPLSATPTDSKDVDTIMNIKAINQIKRNGMVDPCGQSSYIRKGSGCTYTSSPAPKISWFMQKETKDFCSYTCFIYFGTGHANNYGFCTLEIYTKEKTKRYCNSNNLTEKSDVYSFGVVLLQLITGKPAIVQITNSERISLIDWAIPMVVGGDIRGVIDPKFEGNYDMKSIQKVAEIAHSCTSQKSIDRPHMRDVVVELKEYIINEKALASAPGSGGCMNSGPVQTSSEIMSYLSAR</sequence>
<dbReference type="PANTHER" id="PTHR45631">
    <property type="entry name" value="OS07G0107800 PROTEIN-RELATED"/>
    <property type="match status" value="1"/>
</dbReference>
<dbReference type="InterPro" id="IPR011009">
    <property type="entry name" value="Kinase-like_dom_sf"/>
</dbReference>
<feature type="domain" description="Malectin-like" evidence="3">
    <location>
        <begin position="692"/>
        <end position="1018"/>
    </location>
</feature>
<dbReference type="EMBL" id="QPKB01000002">
    <property type="protein sequence ID" value="RWR78147.1"/>
    <property type="molecule type" value="Genomic_DNA"/>
</dbReference>
<keyword evidence="2" id="KW-0812">Transmembrane</keyword>
<organism evidence="4 5">
    <name type="scientific">Cinnamomum micranthum f. kanehirae</name>
    <dbReference type="NCBI Taxonomy" id="337451"/>
    <lineage>
        <taxon>Eukaryota</taxon>
        <taxon>Viridiplantae</taxon>
        <taxon>Streptophyta</taxon>
        <taxon>Embryophyta</taxon>
        <taxon>Tracheophyta</taxon>
        <taxon>Spermatophyta</taxon>
        <taxon>Magnoliopsida</taxon>
        <taxon>Magnoliidae</taxon>
        <taxon>Laurales</taxon>
        <taxon>Lauraceae</taxon>
        <taxon>Cinnamomum</taxon>
    </lineage>
</organism>
<evidence type="ECO:0000259" key="3">
    <source>
        <dbReference type="Pfam" id="PF12819"/>
    </source>
</evidence>
<gene>
    <name evidence="4" type="ORF">CKAN_00665900</name>
</gene>
<evidence type="ECO:0000256" key="2">
    <source>
        <dbReference type="SAM" id="Phobius"/>
    </source>
</evidence>
<keyword evidence="4" id="KW-0808">Transferase</keyword>
<comment type="subcellular location">
    <subcellularLocation>
        <location evidence="1">Membrane</location>
        <topology evidence="1">Single-pass membrane protein</topology>
    </subcellularLocation>
</comment>
<proteinExistence type="predicted"/>
<name>A0A443NHZ4_9MAGN</name>
<feature type="transmembrane region" description="Helical" evidence="2">
    <location>
        <begin position="666"/>
        <end position="683"/>
    </location>
</feature>
<dbReference type="SUPFAM" id="SSF52058">
    <property type="entry name" value="L domain-like"/>
    <property type="match status" value="1"/>
</dbReference>
<dbReference type="GO" id="GO:0016301">
    <property type="term" value="F:kinase activity"/>
    <property type="evidence" value="ECO:0007669"/>
    <property type="project" value="UniProtKB-KW"/>
</dbReference>
<accession>A0A443NHZ4</accession>
<feature type="domain" description="Malectin-like" evidence="3">
    <location>
        <begin position="15"/>
        <end position="343"/>
    </location>
</feature>
<dbReference type="InterPro" id="IPR032675">
    <property type="entry name" value="LRR_dom_sf"/>
</dbReference>
<dbReference type="Gene3D" id="3.80.10.10">
    <property type="entry name" value="Ribonuclease Inhibitor"/>
    <property type="match status" value="1"/>
</dbReference>
<reference evidence="4 5" key="1">
    <citation type="journal article" date="2019" name="Nat. Plants">
        <title>Stout camphor tree genome fills gaps in understanding of flowering plant genome evolution.</title>
        <authorList>
            <person name="Chaw S.M."/>
            <person name="Liu Y.C."/>
            <person name="Wu Y.W."/>
            <person name="Wang H.Y."/>
            <person name="Lin C.I."/>
            <person name="Wu C.S."/>
            <person name="Ke H.M."/>
            <person name="Chang L.Y."/>
            <person name="Hsu C.Y."/>
            <person name="Yang H.T."/>
            <person name="Sudianto E."/>
            <person name="Hsu M.H."/>
            <person name="Wu K.P."/>
            <person name="Wang L.N."/>
            <person name="Leebens-Mack J.H."/>
            <person name="Tsai I.J."/>
        </authorList>
    </citation>
    <scope>NUCLEOTIDE SEQUENCE [LARGE SCALE GENOMIC DNA]</scope>
    <source>
        <strain evidence="5">cv. Chaw 1501</strain>
        <tissue evidence="4">Young leaves</tissue>
    </source>
</reference>
<evidence type="ECO:0000313" key="5">
    <source>
        <dbReference type="Proteomes" id="UP000283530"/>
    </source>
</evidence>
<keyword evidence="2" id="KW-1133">Transmembrane helix</keyword>
<dbReference type="Gene3D" id="1.10.510.10">
    <property type="entry name" value="Transferase(Phosphotransferase) domain 1"/>
    <property type="match status" value="2"/>
</dbReference>
<keyword evidence="4" id="KW-0675">Receptor</keyword>
<keyword evidence="4" id="KW-0418">Kinase</keyword>
<comment type="caution">
    <text evidence="4">The sequence shown here is derived from an EMBL/GenBank/DDBJ whole genome shotgun (WGS) entry which is preliminary data.</text>
</comment>
<keyword evidence="5" id="KW-1185">Reference proteome</keyword>
<dbReference type="GO" id="GO:0016020">
    <property type="term" value="C:membrane"/>
    <property type="evidence" value="ECO:0007669"/>
    <property type="project" value="UniProtKB-SubCell"/>
</dbReference>
<keyword evidence="2" id="KW-0472">Membrane</keyword>
<evidence type="ECO:0000313" key="4">
    <source>
        <dbReference type="EMBL" id="RWR78147.1"/>
    </source>
</evidence>
<dbReference type="Gene3D" id="2.60.120.430">
    <property type="entry name" value="Galactose-binding lectin"/>
    <property type="match status" value="2"/>
</dbReference>
<dbReference type="PANTHER" id="PTHR45631:SF202">
    <property type="entry name" value="SENESCENCE-INDUCED RECEPTOR-LIKE SERINE_THREONINE-PROTEIN KINASE"/>
    <property type="match status" value="1"/>
</dbReference>
<protein>
    <submittedName>
        <fullName evidence="4">Putative LRR receptor-like serine/threonine-protein kinase</fullName>
    </submittedName>
</protein>
<dbReference type="AlphaFoldDB" id="A0A443NHZ4"/>